<feature type="region of interest" description="Disordered" evidence="1">
    <location>
        <begin position="41"/>
        <end position="67"/>
    </location>
</feature>
<protein>
    <submittedName>
        <fullName evidence="2">Uncharacterized protein</fullName>
    </submittedName>
</protein>
<feature type="region of interest" description="Disordered" evidence="1">
    <location>
        <begin position="97"/>
        <end position="141"/>
    </location>
</feature>
<gene>
    <name evidence="2" type="ORF">CTA1_1404</name>
</gene>
<feature type="compositionally biased region" description="Polar residues" evidence="1">
    <location>
        <begin position="41"/>
        <end position="60"/>
    </location>
</feature>
<feature type="compositionally biased region" description="Basic and acidic residues" evidence="1">
    <location>
        <begin position="267"/>
        <end position="279"/>
    </location>
</feature>
<comment type="caution">
    <text evidence="2">The sequence shown here is derived from an EMBL/GenBank/DDBJ whole genome shotgun (WGS) entry which is preliminary data.</text>
</comment>
<evidence type="ECO:0000313" key="2">
    <source>
        <dbReference type="EMBL" id="TKW50099.1"/>
    </source>
</evidence>
<reference evidence="2 3" key="1">
    <citation type="journal article" date="2019" name="PLoS ONE">
        <title>Comparative genome analysis indicates high evolutionary potential of pathogenicity genes in Colletotrichum tanaceti.</title>
        <authorList>
            <person name="Lelwala R.V."/>
            <person name="Korhonen P.K."/>
            <person name="Young N.D."/>
            <person name="Scott J.B."/>
            <person name="Ades P.A."/>
            <person name="Gasser R.B."/>
            <person name="Taylor P.W.J."/>
        </authorList>
    </citation>
    <scope>NUCLEOTIDE SEQUENCE [LARGE SCALE GENOMIC DNA]</scope>
    <source>
        <strain evidence="2">BRIP57314</strain>
    </source>
</reference>
<dbReference type="Proteomes" id="UP000310108">
    <property type="component" value="Unassembled WGS sequence"/>
</dbReference>
<organism evidence="2 3">
    <name type="scientific">Colletotrichum tanaceti</name>
    <dbReference type="NCBI Taxonomy" id="1306861"/>
    <lineage>
        <taxon>Eukaryota</taxon>
        <taxon>Fungi</taxon>
        <taxon>Dikarya</taxon>
        <taxon>Ascomycota</taxon>
        <taxon>Pezizomycotina</taxon>
        <taxon>Sordariomycetes</taxon>
        <taxon>Hypocreomycetidae</taxon>
        <taxon>Glomerellales</taxon>
        <taxon>Glomerellaceae</taxon>
        <taxon>Colletotrichum</taxon>
        <taxon>Colletotrichum destructivum species complex</taxon>
    </lineage>
</organism>
<keyword evidence="3" id="KW-1185">Reference proteome</keyword>
<feature type="region of interest" description="Disordered" evidence="1">
    <location>
        <begin position="153"/>
        <end position="206"/>
    </location>
</feature>
<feature type="compositionally biased region" description="Basic and acidic residues" evidence="1">
    <location>
        <begin position="153"/>
        <end position="165"/>
    </location>
</feature>
<name>A0A4U6X5J4_9PEZI</name>
<proteinExistence type="predicted"/>
<evidence type="ECO:0000256" key="1">
    <source>
        <dbReference type="SAM" id="MobiDB-lite"/>
    </source>
</evidence>
<dbReference type="EMBL" id="PJEX01000439">
    <property type="protein sequence ID" value="TKW50099.1"/>
    <property type="molecule type" value="Genomic_DNA"/>
</dbReference>
<feature type="compositionally biased region" description="Basic and acidic residues" evidence="1">
    <location>
        <begin position="178"/>
        <end position="187"/>
    </location>
</feature>
<feature type="region of interest" description="Disordered" evidence="1">
    <location>
        <begin position="603"/>
        <end position="632"/>
    </location>
</feature>
<dbReference type="AlphaFoldDB" id="A0A4U6X5J4"/>
<accession>A0A4U6X5J4</accession>
<evidence type="ECO:0000313" key="3">
    <source>
        <dbReference type="Proteomes" id="UP000310108"/>
    </source>
</evidence>
<sequence length="632" mass="67659">MLAPGPTRTWPAKVATAAPTAVRVVTYPSRRSSYTLYRHQTATETKQRSMSYFQNPTRSVPSPMDATLGRSANALTRDTEGLRRANARAERCRVAAAEKQKAYPRRSHARSLVSKISQSSDLRAGEHPGQHGDVDGGALPEGDDVLLRRAVPEREEHEDRRHDVAQDQAQGQDLGDGGGDRPARRSGVDGPPGRVQADEVVDGRDHADADQLVRGGEQPRPRHERQVVAVAVALERPDVDDGDEVHQEVEALQPPVEIGAGRGLGKGRGEQRQEGVDRGEAGELFLQRVAEDALLSHEGLRVEAQGPLGDVQDPAEGGSDGEPGQGRRRPPQRAAGELVEEGRGVRPPGRVQQVQLVPALDVGAPGVQLVVDGDHRDQVPRGELQQRALHGGDPLLAVGRPDEVPDARLALLLRLEEHVVDLVRRRARAARRTRLEQVRQVVGEDRGRLDGAVASLAGDGFELNAARELCLPKSEVLCDLVVAVLLDEPGLVFLAEARELRAVVGFAHVDEEEPVDSVPGAADDEDCLPFPKLLADASVLAGRVALGVAEGHCEEGLVDELPDIVVEADLVQDAGAVGLDADARADLGRHLVVRLEDGVADAEPLEQVGQRQAGYAPAGDEDSELFGGHGGR</sequence>
<feature type="compositionally biased region" description="Basic and acidic residues" evidence="1">
    <location>
        <begin position="123"/>
        <end position="134"/>
    </location>
</feature>
<feature type="region of interest" description="Disordered" evidence="1">
    <location>
        <begin position="303"/>
        <end position="345"/>
    </location>
</feature>
<feature type="region of interest" description="Disordered" evidence="1">
    <location>
        <begin position="258"/>
        <end position="279"/>
    </location>
</feature>